<dbReference type="Proteomes" id="UP000566813">
    <property type="component" value="Unassembled WGS sequence"/>
</dbReference>
<keyword evidence="2" id="KW-1185">Reference proteome</keyword>
<proteinExistence type="predicted"/>
<dbReference type="CDD" id="cd09627">
    <property type="entry name" value="DOMON_murB_like"/>
    <property type="match status" value="1"/>
</dbReference>
<sequence length="186" mass="20290">MPHPDSPPLAVTGIEAAVIGLDAHWLRVRWRIEGSARLLVPPFAGKGRTDGLWQQTCFELFIKTPDEDGYVELNLSPSERWAAYDFATYRAGMENRDMPRDPDCTMRLGGNMAIFDAAIPVAALPPLPWKLGISAVIEELGEDEDAQAGEEASPVKSLWALRHAPGQPDFHSPACFAASLAAPERA</sequence>
<gene>
    <name evidence="1" type="ORF">H7F51_04230</name>
</gene>
<dbReference type="Gene3D" id="2.60.40.1190">
    <property type="match status" value="1"/>
</dbReference>
<dbReference type="AlphaFoldDB" id="A0A7X1KKX0"/>
<dbReference type="RefSeq" id="WP_185662996.1">
    <property type="nucleotide sequence ID" value="NZ_JACLAW010000003.1"/>
</dbReference>
<accession>A0A7X1KKX0</accession>
<evidence type="ECO:0000313" key="1">
    <source>
        <dbReference type="EMBL" id="MBC2664723.1"/>
    </source>
</evidence>
<evidence type="ECO:0000313" key="2">
    <source>
        <dbReference type="Proteomes" id="UP000566813"/>
    </source>
</evidence>
<dbReference type="EMBL" id="JACLAW010000003">
    <property type="protein sequence ID" value="MBC2664723.1"/>
    <property type="molecule type" value="Genomic_DNA"/>
</dbReference>
<organism evidence="1 2">
    <name type="scientific">Novosphingobium flavum</name>
    <dbReference type="NCBI Taxonomy" id="1778672"/>
    <lineage>
        <taxon>Bacteria</taxon>
        <taxon>Pseudomonadati</taxon>
        <taxon>Pseudomonadota</taxon>
        <taxon>Alphaproteobacteria</taxon>
        <taxon>Sphingomonadales</taxon>
        <taxon>Sphingomonadaceae</taxon>
        <taxon>Novosphingobium</taxon>
    </lineage>
</organism>
<name>A0A7X1KKX0_9SPHN</name>
<comment type="caution">
    <text evidence="1">The sequence shown here is derived from an EMBL/GenBank/DDBJ whole genome shotgun (WGS) entry which is preliminary data.</text>
</comment>
<protein>
    <submittedName>
        <fullName evidence="1">DOMON-like domain-containing protein</fullName>
    </submittedName>
</protein>
<reference evidence="1 2" key="1">
    <citation type="submission" date="2020-08" db="EMBL/GenBank/DDBJ databases">
        <title>The genome sequence of type strain Novosphingobium flavum NBRC 111647.</title>
        <authorList>
            <person name="Liu Y."/>
        </authorList>
    </citation>
    <scope>NUCLEOTIDE SEQUENCE [LARGE SCALE GENOMIC DNA]</scope>
    <source>
        <strain evidence="1 2">NBRC 111647</strain>
    </source>
</reference>